<comment type="caution">
    <text evidence="2">The sequence shown here is derived from an EMBL/GenBank/DDBJ whole genome shotgun (WGS) entry which is preliminary data.</text>
</comment>
<gene>
    <name evidence="2" type="ORF">PCL_04377</name>
</gene>
<name>A0A2U3DY82_PURLI</name>
<dbReference type="EMBL" id="LCWV01000020">
    <property type="protein sequence ID" value="PWI67215.1"/>
    <property type="molecule type" value="Genomic_DNA"/>
</dbReference>
<accession>A0A2U3DY82</accession>
<feature type="region of interest" description="Disordered" evidence="1">
    <location>
        <begin position="209"/>
        <end position="231"/>
    </location>
</feature>
<evidence type="ECO:0000313" key="3">
    <source>
        <dbReference type="Proteomes" id="UP000245956"/>
    </source>
</evidence>
<dbReference type="Proteomes" id="UP000245956">
    <property type="component" value="Unassembled WGS sequence"/>
</dbReference>
<reference evidence="2 3" key="1">
    <citation type="journal article" date="2016" name="Front. Microbiol.">
        <title>Genome and transcriptome sequences reveal the specific parasitism of the nematophagous Purpureocillium lilacinum 36-1.</title>
        <authorList>
            <person name="Xie J."/>
            <person name="Li S."/>
            <person name="Mo C."/>
            <person name="Xiao X."/>
            <person name="Peng D."/>
            <person name="Wang G."/>
            <person name="Xiao Y."/>
        </authorList>
    </citation>
    <scope>NUCLEOTIDE SEQUENCE [LARGE SCALE GENOMIC DNA]</scope>
    <source>
        <strain evidence="2 3">36-1</strain>
    </source>
</reference>
<proteinExistence type="predicted"/>
<organism evidence="2 3">
    <name type="scientific">Purpureocillium lilacinum</name>
    <name type="common">Paecilomyces lilacinus</name>
    <dbReference type="NCBI Taxonomy" id="33203"/>
    <lineage>
        <taxon>Eukaryota</taxon>
        <taxon>Fungi</taxon>
        <taxon>Dikarya</taxon>
        <taxon>Ascomycota</taxon>
        <taxon>Pezizomycotina</taxon>
        <taxon>Sordariomycetes</taxon>
        <taxon>Hypocreomycetidae</taxon>
        <taxon>Hypocreales</taxon>
        <taxon>Ophiocordycipitaceae</taxon>
        <taxon>Purpureocillium</taxon>
    </lineage>
</organism>
<dbReference type="AlphaFoldDB" id="A0A2U3DY82"/>
<evidence type="ECO:0000256" key="1">
    <source>
        <dbReference type="SAM" id="MobiDB-lite"/>
    </source>
</evidence>
<evidence type="ECO:0000313" key="2">
    <source>
        <dbReference type="EMBL" id="PWI67215.1"/>
    </source>
</evidence>
<sequence>MGPIRPSRRQVREGSGRYIGRYDGWHGSGRMFYQEQLPAHPGRQQAPCAPWAGTPHHTHWASPEPVIGCDARPGTRLPLAPATKVSQQSDGTHLIAASRYAARVTEAATAKNCQELSTSRRTAGGHEQPKPRCAPGFVRASCFLGLCDALASLCTGAWGRILVCALPHPAKVVIYDAKNHHCNGTQSQFVVRRDDCGRVKKEAFWPQLPGPTAWQGGAQTGRRKGLPDATSESHVSDQASAFSTLDIPGLLPLASSSYFPFVCAPLASSLLAVSQRRGR</sequence>
<protein>
    <submittedName>
        <fullName evidence="2">Uncharacterized protein</fullName>
    </submittedName>
</protein>